<dbReference type="PROSITE" id="PS50011">
    <property type="entry name" value="PROTEIN_KINASE_DOM"/>
    <property type="match status" value="1"/>
</dbReference>
<dbReference type="Gene3D" id="1.25.40.10">
    <property type="entry name" value="Tetratricopeptide repeat domain"/>
    <property type="match status" value="4"/>
</dbReference>
<dbReference type="AlphaFoldDB" id="A0A817ALK8"/>
<dbReference type="GO" id="GO:0005524">
    <property type="term" value="F:ATP binding"/>
    <property type="evidence" value="ECO:0007669"/>
    <property type="project" value="InterPro"/>
</dbReference>
<dbReference type="GO" id="GO:0003723">
    <property type="term" value="F:RNA binding"/>
    <property type="evidence" value="ECO:0007669"/>
    <property type="project" value="InterPro"/>
</dbReference>
<dbReference type="InterPro" id="IPR011990">
    <property type="entry name" value="TPR-like_helical_dom_sf"/>
</dbReference>
<dbReference type="PANTHER" id="PTHR24015">
    <property type="entry name" value="OS07G0578800 PROTEIN-RELATED"/>
    <property type="match status" value="1"/>
</dbReference>
<dbReference type="InterPro" id="IPR046960">
    <property type="entry name" value="PPR_At4g14850-like_plant"/>
</dbReference>
<comment type="caution">
    <text evidence="3">The sequence shown here is derived from an EMBL/GenBank/DDBJ whole genome shotgun (WGS) entry which is preliminary data.</text>
</comment>
<dbReference type="Pfam" id="PF07714">
    <property type="entry name" value="PK_Tyr_Ser-Thr"/>
    <property type="match status" value="2"/>
</dbReference>
<dbReference type="FunFam" id="1.25.40.10:FF:000158">
    <property type="entry name" value="pentatricopeptide repeat-containing protein At2g33680"/>
    <property type="match status" value="1"/>
</dbReference>
<organism evidence="3 4">
    <name type="scientific">Rotaria magnacalcarata</name>
    <dbReference type="NCBI Taxonomy" id="392030"/>
    <lineage>
        <taxon>Eukaryota</taxon>
        <taxon>Metazoa</taxon>
        <taxon>Spiralia</taxon>
        <taxon>Gnathifera</taxon>
        <taxon>Rotifera</taxon>
        <taxon>Eurotatoria</taxon>
        <taxon>Bdelloidea</taxon>
        <taxon>Philodinida</taxon>
        <taxon>Philodinidae</taxon>
        <taxon>Rotaria</taxon>
    </lineage>
</organism>
<dbReference type="GO" id="GO:0008270">
    <property type="term" value="F:zinc ion binding"/>
    <property type="evidence" value="ECO:0007669"/>
    <property type="project" value="InterPro"/>
</dbReference>
<dbReference type="EMBL" id="CAJNRG010018887">
    <property type="protein sequence ID" value="CAF2264818.1"/>
    <property type="molecule type" value="Genomic_DNA"/>
</dbReference>
<dbReference type="InterPro" id="IPR002885">
    <property type="entry name" value="PPR_rpt"/>
</dbReference>
<evidence type="ECO:0000313" key="4">
    <source>
        <dbReference type="Proteomes" id="UP000663887"/>
    </source>
</evidence>
<dbReference type="InterPro" id="IPR032867">
    <property type="entry name" value="DYW_dom"/>
</dbReference>
<protein>
    <recommendedName>
        <fullName evidence="2">Protein kinase domain-containing protein</fullName>
    </recommendedName>
</protein>
<dbReference type="PANTHER" id="PTHR24015:SF548">
    <property type="entry name" value="OS08G0340900 PROTEIN"/>
    <property type="match status" value="1"/>
</dbReference>
<dbReference type="GO" id="GO:0004672">
    <property type="term" value="F:protein kinase activity"/>
    <property type="evidence" value="ECO:0007669"/>
    <property type="project" value="InterPro"/>
</dbReference>
<evidence type="ECO:0000313" key="3">
    <source>
        <dbReference type="EMBL" id="CAF2264818.1"/>
    </source>
</evidence>
<accession>A0A817ALK8</accession>
<reference evidence="3" key="1">
    <citation type="submission" date="2021-02" db="EMBL/GenBank/DDBJ databases">
        <authorList>
            <person name="Nowell W R."/>
        </authorList>
    </citation>
    <scope>NUCLEOTIDE SEQUENCE</scope>
</reference>
<dbReference type="SUPFAM" id="SSF56112">
    <property type="entry name" value="Protein kinase-like (PK-like)"/>
    <property type="match status" value="1"/>
</dbReference>
<dbReference type="InterPro" id="IPR000719">
    <property type="entry name" value="Prot_kinase_dom"/>
</dbReference>
<name>A0A817ALK8_9BILA</name>
<dbReference type="NCBIfam" id="TIGR00756">
    <property type="entry name" value="PPR"/>
    <property type="match status" value="2"/>
</dbReference>
<evidence type="ECO:0000259" key="2">
    <source>
        <dbReference type="PROSITE" id="PS50011"/>
    </source>
</evidence>
<dbReference type="GO" id="GO:0009451">
    <property type="term" value="P:RNA modification"/>
    <property type="evidence" value="ECO:0007669"/>
    <property type="project" value="InterPro"/>
</dbReference>
<gene>
    <name evidence="3" type="ORF">XDN619_LOCUS36512</name>
</gene>
<dbReference type="Gene3D" id="1.10.510.10">
    <property type="entry name" value="Transferase(Phosphotransferase) domain 1"/>
    <property type="match status" value="2"/>
</dbReference>
<dbReference type="InterPro" id="IPR001245">
    <property type="entry name" value="Ser-Thr/Tyr_kinase_cat_dom"/>
</dbReference>
<keyword evidence="1" id="KW-0677">Repeat</keyword>
<dbReference type="InterPro" id="IPR011009">
    <property type="entry name" value="Kinase-like_dom_sf"/>
</dbReference>
<sequence length="818" mass="93229">MEFVRDGALNSLLQKGKSGLYPNAFIQYAKQIADGMKYLRDEVSEHTIHRHLKNVQILSYTSAAGTFPWMSSECIRSNAFSTKCNVRSFCVLLRECITGEIPYRGFDRMQVLFGIATNKYSSRIPTACPENASQFMKVGNNFHIIDQHIVNYMNNQMKLLKYVILVGRRLATTQSNVNIGDQMKMLNDNKQYTKALELFDTLSKQNIDKCSNWIIIQALKACTEINDVQHGSQIHNLISSRLKRDPYVLPSLIHFYMQCGDVSHAQLLFDKSTKKTLFMYGAMMKGYIKNNSAKKAIDLFKEVKNPNEVMVNLVFNACAQLATEKELNLLKSISSMIPNSFYSNHYVLTSLIDAFIKCGDVKSAKSLFDKSTKKTLPMYGALMTGLTINDREEEAIAIFNEIHLNELHRENHNEKQINLLFEKKTDCFEANITIYLCLIKALAKLGILEQAQSFVQQIPSSVLADHRIQNSLIHMWGKVGSVDEAKRIFENISQLDHIGWTAMINSYGLNGMGIEAVKLFHQMPKELMNDLTYVCVLNACSHAGLVDVARSIFNNIQKKTEIIYTTMIDCLSRRAAFEEAQQLIEQFERDHAPALTIYSLYSLDVFIIHKVLVPLLSGARNQKNTKLSQEVVDRMQKLFPNMKSSLVPASILLANVYASAGDIEKATDIKIELHKSGCKKQIGVTVTDIDGKLWKFRAHDRSHAESAEIHEQVDRMSKRIIEHGHKYDASWIVRPMQPDETIETLLCGHSERLAMAAHFIRNRKPKRIQMTKNLRICGDCHEVTKLVALIYQCEIVVRDTNRMHHFNMNGQCSCQDYF</sequence>
<evidence type="ECO:0000256" key="1">
    <source>
        <dbReference type="ARBA" id="ARBA00022737"/>
    </source>
</evidence>
<feature type="domain" description="Protein kinase" evidence="2">
    <location>
        <begin position="1"/>
        <end position="267"/>
    </location>
</feature>
<dbReference type="Pfam" id="PF14432">
    <property type="entry name" value="DYW_deaminase"/>
    <property type="match status" value="1"/>
</dbReference>
<dbReference type="Pfam" id="PF01535">
    <property type="entry name" value="PPR"/>
    <property type="match status" value="7"/>
</dbReference>
<proteinExistence type="predicted"/>
<dbReference type="Proteomes" id="UP000663887">
    <property type="component" value="Unassembled WGS sequence"/>
</dbReference>
<dbReference type="GO" id="GO:0048731">
    <property type="term" value="P:system development"/>
    <property type="evidence" value="ECO:0007669"/>
    <property type="project" value="UniProtKB-ARBA"/>
</dbReference>